<dbReference type="Proteomes" id="UP001304125">
    <property type="component" value="Chromosome"/>
</dbReference>
<reference evidence="3 4" key="1">
    <citation type="submission" date="2023-09" db="EMBL/GenBank/DDBJ databases">
        <title>Demequina sp. a novel bacteria isolated from Capsicum annuum.</title>
        <authorList>
            <person name="Humaira Z."/>
            <person name="Lee J."/>
            <person name="Cho D."/>
        </authorList>
    </citation>
    <scope>NUCLEOTIDE SEQUENCE [LARGE SCALE GENOMIC DNA]</scope>
    <source>
        <strain evidence="3 4">OYTSA14</strain>
    </source>
</reference>
<dbReference type="RefSeq" id="WP_313496956.1">
    <property type="nucleotide sequence ID" value="NZ_CP134879.1"/>
</dbReference>
<evidence type="ECO:0000313" key="3">
    <source>
        <dbReference type="EMBL" id="WNM23783.1"/>
    </source>
</evidence>
<keyword evidence="2" id="KW-0472">Membrane</keyword>
<proteinExistence type="predicted"/>
<accession>A0AA96F5Z7</accession>
<name>A0AA96F5Z7_9MICO</name>
<organism evidence="3 4">
    <name type="scientific">Demequina capsici</name>
    <dbReference type="NCBI Taxonomy" id="3075620"/>
    <lineage>
        <taxon>Bacteria</taxon>
        <taxon>Bacillati</taxon>
        <taxon>Actinomycetota</taxon>
        <taxon>Actinomycetes</taxon>
        <taxon>Micrococcales</taxon>
        <taxon>Demequinaceae</taxon>
        <taxon>Demequina</taxon>
    </lineage>
</organism>
<keyword evidence="2" id="KW-1133">Transmembrane helix</keyword>
<feature type="compositionally biased region" description="Low complexity" evidence="1">
    <location>
        <begin position="277"/>
        <end position="293"/>
    </location>
</feature>
<gene>
    <name evidence="3" type="ORF">RN606_10475</name>
</gene>
<sequence>MRLRTTALIAGLLGVIVLIIGLVANTQRPDTAVTVPATVDTAAVVVPADMLAFGGDGRYAVDGTGTVHAFSVLPSDLEAWSADKSITYVTGMPTWEELTTTLQEPAPSPSPSASGSASASAEPTSSPSPSASADAGPAYESLLTGSSDLWRDSWTGTDRVSVRASAVDPGLALVFVSDDGSPLTSVDLKMSRAVNDAWIAPLIVWGAILTAIGLVALAMLIIDVRPVQARAEEWIAHRQRIGTGDEGPKPGSRRARRMEGAAVPEAELTQEPDAVTDDATPAPEASAPAPDAAGQTTSEPAAPEPYWSTPTPTTPDDSDFLPPAQDDGEEDR</sequence>
<evidence type="ECO:0000256" key="1">
    <source>
        <dbReference type="SAM" id="MobiDB-lite"/>
    </source>
</evidence>
<dbReference type="AlphaFoldDB" id="A0AA96F5Z7"/>
<protein>
    <submittedName>
        <fullName evidence="3">Uncharacterized protein</fullName>
    </submittedName>
</protein>
<evidence type="ECO:0000256" key="2">
    <source>
        <dbReference type="SAM" id="Phobius"/>
    </source>
</evidence>
<feature type="region of interest" description="Disordered" evidence="1">
    <location>
        <begin position="240"/>
        <end position="332"/>
    </location>
</feature>
<keyword evidence="2" id="KW-0812">Transmembrane</keyword>
<evidence type="ECO:0000313" key="4">
    <source>
        <dbReference type="Proteomes" id="UP001304125"/>
    </source>
</evidence>
<keyword evidence="4" id="KW-1185">Reference proteome</keyword>
<feature type="region of interest" description="Disordered" evidence="1">
    <location>
        <begin position="101"/>
        <end position="137"/>
    </location>
</feature>
<feature type="transmembrane region" description="Helical" evidence="2">
    <location>
        <begin position="198"/>
        <end position="222"/>
    </location>
</feature>
<feature type="compositionally biased region" description="Low complexity" evidence="1">
    <location>
        <begin position="111"/>
        <end position="137"/>
    </location>
</feature>
<dbReference type="EMBL" id="CP134879">
    <property type="protein sequence ID" value="WNM23783.1"/>
    <property type="molecule type" value="Genomic_DNA"/>
</dbReference>